<organism evidence="1 2">
    <name type="scientific">Eiseniibacteriota bacterium</name>
    <dbReference type="NCBI Taxonomy" id="2212470"/>
    <lineage>
        <taxon>Bacteria</taxon>
        <taxon>Candidatus Eiseniibacteriota</taxon>
    </lineage>
</organism>
<dbReference type="AlphaFoldDB" id="A0A9D6L7N4"/>
<gene>
    <name evidence="1" type="ORF">HY076_03700</name>
</gene>
<evidence type="ECO:0000313" key="1">
    <source>
        <dbReference type="EMBL" id="MBI3539359.1"/>
    </source>
</evidence>
<dbReference type="Proteomes" id="UP000807850">
    <property type="component" value="Unassembled WGS sequence"/>
</dbReference>
<accession>A0A9D6L7N4</accession>
<comment type="caution">
    <text evidence="1">The sequence shown here is derived from an EMBL/GenBank/DDBJ whole genome shotgun (WGS) entry which is preliminary data.</text>
</comment>
<sequence>MLAHPAPYAARESALGAARWSDALAWMRAHLPAGTVVLADPATSYSIPMATGLYVATLVDQHSSPDDSLALTRILDARDALDPWGTWSRLREVVSRYRVDAIALNDRFAAPPPLDYWTPRHDWFTATRARFDAAPAAFEPVYDRGDFVVYRLHRAALDTLSGAPPRRRRVWAIPAEARGDTLAGPRDALDESLPGQPFVTGFTMDRAAARPGDTLHAVITWRGRATPPASWQVAVRFDTAVPGTSGPRWLAKPIRKLIERARGERYRFREDHLPAGGAYGVDLWRWSEAVGDSFAVVVPRDAAPGRYGVRVRLMAQPHYPNYRISDYFFDDDYYSGRRVAWLDVRRGAAPGGM</sequence>
<protein>
    <submittedName>
        <fullName evidence="1">Uncharacterized protein</fullName>
    </submittedName>
</protein>
<reference evidence="1" key="1">
    <citation type="submission" date="2020-07" db="EMBL/GenBank/DDBJ databases">
        <title>Huge and variable diversity of episymbiotic CPR bacteria and DPANN archaea in groundwater ecosystems.</title>
        <authorList>
            <person name="He C.Y."/>
            <person name="Keren R."/>
            <person name="Whittaker M."/>
            <person name="Farag I.F."/>
            <person name="Doudna J."/>
            <person name="Cate J.H.D."/>
            <person name="Banfield J.F."/>
        </authorList>
    </citation>
    <scope>NUCLEOTIDE SEQUENCE</scope>
    <source>
        <strain evidence="1">NC_groundwater_928_Pr1_S-0.2um_72_17</strain>
    </source>
</reference>
<name>A0A9D6L7N4_UNCEI</name>
<evidence type="ECO:0000313" key="2">
    <source>
        <dbReference type="Proteomes" id="UP000807850"/>
    </source>
</evidence>
<proteinExistence type="predicted"/>
<dbReference type="EMBL" id="JACQAY010000110">
    <property type="protein sequence ID" value="MBI3539359.1"/>
    <property type="molecule type" value="Genomic_DNA"/>
</dbReference>